<evidence type="ECO:0000256" key="1">
    <source>
        <dbReference type="SAM" id="MobiDB-lite"/>
    </source>
</evidence>
<keyword evidence="3" id="KW-0732">Signal</keyword>
<comment type="caution">
    <text evidence="4">The sequence shown here is derived from an EMBL/GenBank/DDBJ whole genome shotgun (WGS) entry which is preliminary data.</text>
</comment>
<name>A0ABD3N7D2_9STRA</name>
<gene>
    <name evidence="4" type="ORF">ACHAWU_005167</name>
</gene>
<evidence type="ECO:0000313" key="5">
    <source>
        <dbReference type="Proteomes" id="UP001530293"/>
    </source>
</evidence>
<keyword evidence="2" id="KW-1133">Transmembrane helix</keyword>
<dbReference type="AlphaFoldDB" id="A0ABD3N7D2"/>
<sequence length="509" mass="57099">MMIMMKASRLPIALSAILFLARTLLLVNADGADDFDCDPAACVNGMFSRAKCGCECIPPFCPDVHGNCIVAGTCDDPWRNCEKGVNCPWWKTPAVAESCSSGSLVPPGIWTIFPTEEICCKASFPYSTFCSKEPETDPPTKYPTITLIEDDEEIIPIQFSVSGVTHEVSIHDISDEMAIVLKRILLRLAEKIEGLKVMKVEPVNLRRRELEEEYTLYFHVYVVRDDEKKFGPHIIQGIKDSYDEVLSEIQTFSDTKQLKGDLVINFCTERNGLYDLCVIDKDAVTATYAPRPAPAGSSPTIYIIPKDDDEGLAGWAIALIVILVLTIVFCIGYWIAVMCFGVANCCANCCKGRNNNKGKELQNNIYLDGSRGPNHLPLDYERRLAIMPDSRSRDDRSRYSEKPLALTYYGERRSSQASTYCEDPLEEEESFHDSFTINSYKRRPSRDPTMYIPGQEGRPDPDSLSTFRSLGSNGSRRYHSEEPPTKPKREPTMYVDGNAMSEFPPPPMM</sequence>
<feature type="region of interest" description="Disordered" evidence="1">
    <location>
        <begin position="439"/>
        <end position="509"/>
    </location>
</feature>
<keyword evidence="2" id="KW-0472">Membrane</keyword>
<dbReference type="EMBL" id="JALLBG020000027">
    <property type="protein sequence ID" value="KAL3771263.1"/>
    <property type="molecule type" value="Genomic_DNA"/>
</dbReference>
<accession>A0ABD3N7D2</accession>
<evidence type="ECO:0000256" key="2">
    <source>
        <dbReference type="SAM" id="Phobius"/>
    </source>
</evidence>
<protein>
    <submittedName>
        <fullName evidence="4">Uncharacterized protein</fullName>
    </submittedName>
</protein>
<feature type="chain" id="PRO_5044865559" evidence="3">
    <location>
        <begin position="30"/>
        <end position="509"/>
    </location>
</feature>
<dbReference type="Proteomes" id="UP001530293">
    <property type="component" value="Unassembled WGS sequence"/>
</dbReference>
<proteinExistence type="predicted"/>
<evidence type="ECO:0000256" key="3">
    <source>
        <dbReference type="SAM" id="SignalP"/>
    </source>
</evidence>
<evidence type="ECO:0000313" key="4">
    <source>
        <dbReference type="EMBL" id="KAL3771263.1"/>
    </source>
</evidence>
<organism evidence="4 5">
    <name type="scientific">Discostella pseudostelligera</name>
    <dbReference type="NCBI Taxonomy" id="259834"/>
    <lineage>
        <taxon>Eukaryota</taxon>
        <taxon>Sar</taxon>
        <taxon>Stramenopiles</taxon>
        <taxon>Ochrophyta</taxon>
        <taxon>Bacillariophyta</taxon>
        <taxon>Coscinodiscophyceae</taxon>
        <taxon>Thalassiosirophycidae</taxon>
        <taxon>Stephanodiscales</taxon>
        <taxon>Stephanodiscaceae</taxon>
        <taxon>Discostella</taxon>
    </lineage>
</organism>
<feature type="transmembrane region" description="Helical" evidence="2">
    <location>
        <begin position="312"/>
        <end position="335"/>
    </location>
</feature>
<keyword evidence="2" id="KW-0812">Transmembrane</keyword>
<feature type="signal peptide" evidence="3">
    <location>
        <begin position="1"/>
        <end position="29"/>
    </location>
</feature>
<reference evidence="4 5" key="1">
    <citation type="submission" date="2024-10" db="EMBL/GenBank/DDBJ databases">
        <title>Updated reference genomes for cyclostephanoid diatoms.</title>
        <authorList>
            <person name="Roberts W.R."/>
            <person name="Alverson A.J."/>
        </authorList>
    </citation>
    <scope>NUCLEOTIDE SEQUENCE [LARGE SCALE GENOMIC DNA]</scope>
    <source>
        <strain evidence="4 5">AJA232-27</strain>
    </source>
</reference>
<feature type="compositionally biased region" description="Basic and acidic residues" evidence="1">
    <location>
        <begin position="478"/>
        <end position="491"/>
    </location>
</feature>
<keyword evidence="5" id="KW-1185">Reference proteome</keyword>
<feature type="compositionally biased region" description="Polar residues" evidence="1">
    <location>
        <begin position="463"/>
        <end position="475"/>
    </location>
</feature>